<keyword evidence="6 13" id="KW-0472">Membrane</keyword>
<keyword evidence="4 12" id="KW-0812">Transmembrane</keyword>
<evidence type="ECO:0000256" key="13">
    <source>
        <dbReference type="SAM" id="Phobius"/>
    </source>
</evidence>
<dbReference type="GO" id="GO:0005886">
    <property type="term" value="C:plasma membrane"/>
    <property type="evidence" value="ECO:0007669"/>
    <property type="project" value="TreeGrafter"/>
</dbReference>
<dbReference type="AlphaFoldDB" id="E8N7J0"/>
<gene>
    <name evidence="15" type="ordered locus">MTES_0059</name>
</gene>
<evidence type="ECO:0000256" key="3">
    <source>
        <dbReference type="ARBA" id="ARBA00015325"/>
    </source>
</evidence>
<comment type="similarity">
    <text evidence="2">Belongs to the OXA1/ALB3/YidC family. Type 1 subfamily.</text>
</comment>
<proteinExistence type="inferred from homology"/>
<comment type="subunit">
    <text evidence="8">Interacts with the Sec translocase complex via SecD. Specifically interacts with transmembrane segments of nascent integral membrane proteins during membrane integration.</text>
</comment>
<accession>E8N7J0</accession>
<dbReference type="Proteomes" id="UP000008975">
    <property type="component" value="Chromosome"/>
</dbReference>
<evidence type="ECO:0000256" key="2">
    <source>
        <dbReference type="ARBA" id="ARBA00010527"/>
    </source>
</evidence>
<dbReference type="PANTHER" id="PTHR12428:SF65">
    <property type="entry name" value="CYTOCHROME C OXIDASE ASSEMBLY PROTEIN COX18, MITOCHONDRIAL"/>
    <property type="match status" value="1"/>
</dbReference>
<dbReference type="STRING" id="979556.MTES_0059"/>
<dbReference type="InterPro" id="IPR028055">
    <property type="entry name" value="YidC/Oxa/ALB_C"/>
</dbReference>
<organism evidence="15 16">
    <name type="scientific">Microbacterium testaceum (strain StLB037)</name>
    <dbReference type="NCBI Taxonomy" id="979556"/>
    <lineage>
        <taxon>Bacteria</taxon>
        <taxon>Bacillati</taxon>
        <taxon>Actinomycetota</taxon>
        <taxon>Actinomycetes</taxon>
        <taxon>Micrococcales</taxon>
        <taxon>Microbacteriaceae</taxon>
        <taxon>Microbacterium</taxon>
    </lineage>
</organism>
<dbReference type="PANTHER" id="PTHR12428">
    <property type="entry name" value="OXA1"/>
    <property type="match status" value="1"/>
</dbReference>
<dbReference type="GO" id="GO:0032977">
    <property type="term" value="F:membrane insertase activity"/>
    <property type="evidence" value="ECO:0007669"/>
    <property type="project" value="InterPro"/>
</dbReference>
<evidence type="ECO:0000256" key="1">
    <source>
        <dbReference type="ARBA" id="ARBA00004141"/>
    </source>
</evidence>
<dbReference type="GO" id="GO:0051205">
    <property type="term" value="P:protein insertion into membrane"/>
    <property type="evidence" value="ECO:0007669"/>
    <property type="project" value="TreeGrafter"/>
</dbReference>
<protein>
    <recommendedName>
        <fullName evidence="3">Membrane protein insertase YidC</fullName>
    </recommendedName>
    <alternativeName>
        <fullName evidence="11">Foldase YidC</fullName>
    </alternativeName>
    <alternativeName>
        <fullName evidence="10">Membrane integrase YidC</fullName>
    </alternativeName>
    <alternativeName>
        <fullName evidence="9">Membrane protein YidC</fullName>
    </alternativeName>
</protein>
<keyword evidence="5 13" id="KW-1133">Transmembrane helix</keyword>
<evidence type="ECO:0000259" key="14">
    <source>
        <dbReference type="Pfam" id="PF02096"/>
    </source>
</evidence>
<dbReference type="KEGG" id="mts:MTES_0059"/>
<dbReference type="NCBIfam" id="TIGR03592">
    <property type="entry name" value="yidC_oxa1_cterm"/>
    <property type="match status" value="1"/>
</dbReference>
<feature type="transmembrane region" description="Helical" evidence="13">
    <location>
        <begin position="230"/>
        <end position="256"/>
    </location>
</feature>
<feature type="transmembrane region" description="Helical" evidence="13">
    <location>
        <begin position="189"/>
        <end position="210"/>
    </location>
</feature>
<dbReference type="eggNOG" id="COG0706">
    <property type="taxonomic scope" value="Bacteria"/>
</dbReference>
<evidence type="ECO:0000256" key="9">
    <source>
        <dbReference type="ARBA" id="ARBA00031538"/>
    </source>
</evidence>
<evidence type="ECO:0000313" key="16">
    <source>
        <dbReference type="Proteomes" id="UP000008975"/>
    </source>
</evidence>
<evidence type="ECO:0000256" key="6">
    <source>
        <dbReference type="ARBA" id="ARBA00023136"/>
    </source>
</evidence>
<evidence type="ECO:0000256" key="8">
    <source>
        <dbReference type="ARBA" id="ARBA00026028"/>
    </source>
</evidence>
<feature type="transmembrane region" description="Helical" evidence="13">
    <location>
        <begin position="57"/>
        <end position="78"/>
    </location>
</feature>
<dbReference type="Pfam" id="PF02096">
    <property type="entry name" value="60KD_IMP"/>
    <property type="match status" value="1"/>
</dbReference>
<dbReference type="HOGENOM" id="CLU_036138_6_0_11"/>
<sequence length="270" mass="28930">MASVPEGRWRSDPSITDPLIAATNGTLMDLFTLPPLAFLLDLTTRALLALTDTLTPLTGGLAAALAVVAVTLVVRLALIPVGVSQARAEQTRARLAPRLRVLQERWRKNPERLQRETMQLYRDENTSPAAGCLPLLAQAPVVGLLYAVFLHPTVGGHANTLLTHDLFGVPLGRSLVGALTSGTMDATTLAVFASLVVVIAGVAELTRRLLRPATDPSAPTWMTGMVGVLQFTTAGVALFVPLAAALYLTVTTMWTLGQRLLLRRRYPLQA</sequence>
<name>E8N7J0_MICTS</name>
<evidence type="ECO:0000256" key="4">
    <source>
        <dbReference type="ARBA" id="ARBA00022692"/>
    </source>
</evidence>
<comment type="function">
    <text evidence="7">Required for the insertion and/or proper folding and/or complex formation of integral membrane proteins into the membrane. Involved in integration of membrane proteins that insert both dependently and independently of the Sec translocase complex, as well as at least some lipoproteins. Aids folding of multispanning membrane proteins.</text>
</comment>
<evidence type="ECO:0000256" key="12">
    <source>
        <dbReference type="RuleBase" id="RU003945"/>
    </source>
</evidence>
<dbReference type="InterPro" id="IPR001708">
    <property type="entry name" value="YidC/ALB3/OXA1/COX18"/>
</dbReference>
<evidence type="ECO:0000313" key="15">
    <source>
        <dbReference type="EMBL" id="BAJ73023.1"/>
    </source>
</evidence>
<feature type="domain" description="Membrane insertase YidC/Oxa/ALB C-terminal" evidence="14">
    <location>
        <begin position="64"/>
        <end position="263"/>
    </location>
</feature>
<reference evidence="15 16" key="1">
    <citation type="journal article" date="2011" name="J. Bacteriol.">
        <title>Genome sequence of Microbacterium testaceum StLB037, an N-acylhomoserine lactone-degrading bacterium isolated from potato leaves.</title>
        <authorList>
            <person name="Morohoshi T."/>
            <person name="Wang W.-Z."/>
            <person name="Someya N."/>
            <person name="Ikeda T."/>
        </authorList>
    </citation>
    <scope>NUCLEOTIDE SEQUENCE [LARGE SCALE GENOMIC DNA]</scope>
    <source>
        <strain evidence="15 16">StLB037</strain>
    </source>
</reference>
<evidence type="ECO:0000256" key="10">
    <source>
        <dbReference type="ARBA" id="ARBA00033245"/>
    </source>
</evidence>
<evidence type="ECO:0000256" key="7">
    <source>
        <dbReference type="ARBA" id="ARBA00025034"/>
    </source>
</evidence>
<dbReference type="EMBL" id="AP012052">
    <property type="protein sequence ID" value="BAJ73023.1"/>
    <property type="molecule type" value="Genomic_DNA"/>
</dbReference>
<evidence type="ECO:0000256" key="5">
    <source>
        <dbReference type="ARBA" id="ARBA00022989"/>
    </source>
</evidence>
<evidence type="ECO:0000256" key="11">
    <source>
        <dbReference type="ARBA" id="ARBA00033342"/>
    </source>
</evidence>
<comment type="subcellular location">
    <subcellularLocation>
        <location evidence="1 12">Membrane</location>
        <topology evidence="1 12">Multi-pass membrane protein</topology>
    </subcellularLocation>
</comment>
<reference key="2">
    <citation type="submission" date="2011-02" db="EMBL/GenBank/DDBJ databases">
        <title>Genome sequence of Microbacterium testaceum StLB037.</title>
        <authorList>
            <person name="Morohoshi T."/>
            <person name="Wang W.Z."/>
            <person name="Someya N."/>
            <person name="Ikeda T."/>
        </authorList>
    </citation>
    <scope>NUCLEOTIDE SEQUENCE</scope>
    <source>
        <strain>StLB037</strain>
    </source>
</reference>